<reference evidence="1" key="2">
    <citation type="submission" date="2025-03" db="EMBL/GenBank/DDBJ databases">
        <authorList>
            <consortium name="ELIXIR-Norway"/>
            <consortium name="Elixir Norway"/>
        </authorList>
    </citation>
    <scope>NUCLEOTIDE SEQUENCE</scope>
</reference>
<name>A0AC60A5E7_RANTA</name>
<gene>
    <name evidence="1" type="ORF">MRATA1EN22A_LOCUS27119</name>
</gene>
<accession>A0AC60A5E7</accession>
<sequence length="111" mass="11915">MGRRYGGQGWCCRVPSPTPDFLLQGRRAGRFRALGLDKRPSEGDGGSLVLCRYVTAEPELWEGSRGIPEQVLVQEQDLQPEVCSEGGLGKPGVCGSQAVGEWGGERSPDSP</sequence>
<evidence type="ECO:0000313" key="1">
    <source>
        <dbReference type="EMBL" id="CAN0561031.1"/>
    </source>
</evidence>
<dbReference type="EMBL" id="OX596092">
    <property type="protein sequence ID" value="CAN0561031.1"/>
    <property type="molecule type" value="Genomic_DNA"/>
</dbReference>
<organism evidence="1 2">
    <name type="scientific">Rangifer tarandus platyrhynchus</name>
    <name type="common">Svalbard reindeer</name>
    <dbReference type="NCBI Taxonomy" id="3082113"/>
    <lineage>
        <taxon>Eukaryota</taxon>
        <taxon>Metazoa</taxon>
        <taxon>Chordata</taxon>
        <taxon>Craniata</taxon>
        <taxon>Vertebrata</taxon>
        <taxon>Euteleostomi</taxon>
        <taxon>Mammalia</taxon>
        <taxon>Eutheria</taxon>
        <taxon>Laurasiatheria</taxon>
        <taxon>Artiodactyla</taxon>
        <taxon>Ruminantia</taxon>
        <taxon>Pecora</taxon>
        <taxon>Cervidae</taxon>
        <taxon>Odocoileinae</taxon>
        <taxon>Rangifer</taxon>
    </lineage>
</organism>
<evidence type="ECO:0000313" key="2">
    <source>
        <dbReference type="Proteomes" id="UP001162501"/>
    </source>
</evidence>
<protein>
    <submittedName>
        <fullName evidence="1">Uncharacterized protein</fullName>
    </submittedName>
</protein>
<proteinExistence type="predicted"/>
<reference evidence="1" key="1">
    <citation type="submission" date="2023-05" db="EMBL/GenBank/DDBJ databases">
        <authorList>
            <consortium name="ELIXIR-Norway"/>
        </authorList>
    </citation>
    <scope>NUCLEOTIDE SEQUENCE</scope>
</reference>
<dbReference type="Proteomes" id="UP001162501">
    <property type="component" value="Chromosome 8"/>
</dbReference>